<proteinExistence type="predicted"/>
<keyword evidence="4" id="KW-1185">Reference proteome</keyword>
<feature type="compositionally biased region" description="Low complexity" evidence="1">
    <location>
        <begin position="28"/>
        <end position="48"/>
    </location>
</feature>
<evidence type="ECO:0000313" key="4">
    <source>
        <dbReference type="Proteomes" id="UP000494165"/>
    </source>
</evidence>
<organism evidence="3 4">
    <name type="scientific">Cloeon dipterum</name>
    <dbReference type="NCBI Taxonomy" id="197152"/>
    <lineage>
        <taxon>Eukaryota</taxon>
        <taxon>Metazoa</taxon>
        <taxon>Ecdysozoa</taxon>
        <taxon>Arthropoda</taxon>
        <taxon>Hexapoda</taxon>
        <taxon>Insecta</taxon>
        <taxon>Pterygota</taxon>
        <taxon>Palaeoptera</taxon>
        <taxon>Ephemeroptera</taxon>
        <taxon>Pisciforma</taxon>
        <taxon>Baetidae</taxon>
        <taxon>Cloeon</taxon>
    </lineage>
</organism>
<feature type="region of interest" description="Disordered" evidence="1">
    <location>
        <begin position="28"/>
        <end position="69"/>
    </location>
</feature>
<sequence length="284" mass="31217">MATATHERTLALFVGMMCLVAILAAPQRGNRPQQPPRNNQTSSNNQNQGEDDYDYNDQQNNSGRPSNITKVKEGILTAMVNKTTETMDVQIITVAIEKGDLAIMEMAVDQMEADPTIIRIKEATTLIKMGSKVNRGMGARTIMEEDLPTIMVEVVDLTMEMAGPTITKIREEMTTIMMTRTINKILTTMDDLTTMVILVEDHLMATMETVAPVIMEITMRVVTIKVMGTETMVTIKVTAAMAKVITTREGTIKMAVKEDDAAAQDAGVEAKSKQPPPLSVSMVY</sequence>
<protein>
    <submittedName>
        <fullName evidence="3">Uncharacterized protein</fullName>
    </submittedName>
</protein>
<feature type="signal peptide" evidence="2">
    <location>
        <begin position="1"/>
        <end position="24"/>
    </location>
</feature>
<feature type="chain" id="PRO_5035720072" evidence="2">
    <location>
        <begin position="25"/>
        <end position="284"/>
    </location>
</feature>
<keyword evidence="2" id="KW-0732">Signal</keyword>
<evidence type="ECO:0000256" key="1">
    <source>
        <dbReference type="SAM" id="MobiDB-lite"/>
    </source>
</evidence>
<accession>A0A8S1C2Z4</accession>
<reference evidence="3 4" key="1">
    <citation type="submission" date="2020-04" db="EMBL/GenBank/DDBJ databases">
        <authorList>
            <person name="Alioto T."/>
            <person name="Alioto T."/>
            <person name="Gomez Garrido J."/>
        </authorList>
    </citation>
    <scope>NUCLEOTIDE SEQUENCE [LARGE SCALE GENOMIC DNA]</scope>
</reference>
<dbReference type="AlphaFoldDB" id="A0A8S1C2Z4"/>
<evidence type="ECO:0000256" key="2">
    <source>
        <dbReference type="SAM" id="SignalP"/>
    </source>
</evidence>
<gene>
    <name evidence="3" type="ORF">CLODIP_2_CD04967</name>
</gene>
<evidence type="ECO:0000313" key="3">
    <source>
        <dbReference type="EMBL" id="CAB3362335.1"/>
    </source>
</evidence>
<name>A0A8S1C2Z4_9INSE</name>
<comment type="caution">
    <text evidence="3">The sequence shown here is derived from an EMBL/GenBank/DDBJ whole genome shotgun (WGS) entry which is preliminary data.</text>
</comment>
<dbReference type="EMBL" id="CADEPI010000008">
    <property type="protein sequence ID" value="CAB3362335.1"/>
    <property type="molecule type" value="Genomic_DNA"/>
</dbReference>
<dbReference type="Proteomes" id="UP000494165">
    <property type="component" value="Unassembled WGS sequence"/>
</dbReference>